<gene>
    <name evidence="1" type="ORF">B7P43_G06045</name>
</gene>
<dbReference type="Proteomes" id="UP000235965">
    <property type="component" value="Unassembled WGS sequence"/>
</dbReference>
<dbReference type="InParanoid" id="A0A2J7RSN2"/>
<organism evidence="1 2">
    <name type="scientific">Cryptotermes secundus</name>
    <dbReference type="NCBI Taxonomy" id="105785"/>
    <lineage>
        <taxon>Eukaryota</taxon>
        <taxon>Metazoa</taxon>
        <taxon>Ecdysozoa</taxon>
        <taxon>Arthropoda</taxon>
        <taxon>Hexapoda</taxon>
        <taxon>Insecta</taxon>
        <taxon>Pterygota</taxon>
        <taxon>Neoptera</taxon>
        <taxon>Polyneoptera</taxon>
        <taxon>Dictyoptera</taxon>
        <taxon>Blattodea</taxon>
        <taxon>Blattoidea</taxon>
        <taxon>Termitoidae</taxon>
        <taxon>Kalotermitidae</taxon>
        <taxon>Cryptotermitinae</taxon>
        <taxon>Cryptotermes</taxon>
    </lineage>
</organism>
<protein>
    <submittedName>
        <fullName evidence="1">Uncharacterized protein</fullName>
    </submittedName>
</protein>
<keyword evidence="2" id="KW-1185">Reference proteome</keyword>
<comment type="caution">
    <text evidence="1">The sequence shown here is derived from an EMBL/GenBank/DDBJ whole genome shotgun (WGS) entry which is preliminary data.</text>
</comment>
<evidence type="ECO:0000313" key="1">
    <source>
        <dbReference type="EMBL" id="PNF43841.1"/>
    </source>
</evidence>
<evidence type="ECO:0000313" key="2">
    <source>
        <dbReference type="Proteomes" id="UP000235965"/>
    </source>
</evidence>
<proteinExistence type="predicted"/>
<accession>A0A2J7RSN2</accession>
<reference evidence="1 2" key="1">
    <citation type="submission" date="2017-12" db="EMBL/GenBank/DDBJ databases">
        <title>Hemimetabolous genomes reveal molecular basis of termite eusociality.</title>
        <authorList>
            <person name="Harrison M.C."/>
            <person name="Jongepier E."/>
            <person name="Robertson H.M."/>
            <person name="Arning N."/>
            <person name="Bitard-Feildel T."/>
            <person name="Chao H."/>
            <person name="Childers C.P."/>
            <person name="Dinh H."/>
            <person name="Doddapaneni H."/>
            <person name="Dugan S."/>
            <person name="Gowin J."/>
            <person name="Greiner C."/>
            <person name="Han Y."/>
            <person name="Hu H."/>
            <person name="Hughes D.S.T."/>
            <person name="Huylmans A.-K."/>
            <person name="Kemena C."/>
            <person name="Kremer L.P.M."/>
            <person name="Lee S.L."/>
            <person name="Lopez-Ezquerra A."/>
            <person name="Mallet L."/>
            <person name="Monroy-Kuhn J.M."/>
            <person name="Moser A."/>
            <person name="Murali S.C."/>
            <person name="Muzny D.M."/>
            <person name="Otani S."/>
            <person name="Piulachs M.-D."/>
            <person name="Poelchau M."/>
            <person name="Qu J."/>
            <person name="Schaub F."/>
            <person name="Wada-Katsumata A."/>
            <person name="Worley K.C."/>
            <person name="Xie Q."/>
            <person name="Ylla G."/>
            <person name="Poulsen M."/>
            <person name="Gibbs R.A."/>
            <person name="Schal C."/>
            <person name="Richards S."/>
            <person name="Belles X."/>
            <person name="Korb J."/>
            <person name="Bornberg-Bauer E."/>
        </authorList>
    </citation>
    <scope>NUCLEOTIDE SEQUENCE [LARGE SCALE GENOMIC DNA]</scope>
    <source>
        <tissue evidence="1">Whole body</tissue>
    </source>
</reference>
<dbReference type="PANTHER" id="PTHR34825:SF1">
    <property type="entry name" value="AAA-ATPASE-LIKE DOMAIN-CONTAINING PROTEIN"/>
    <property type="match status" value="1"/>
</dbReference>
<dbReference type="EMBL" id="NEVH01000252">
    <property type="protein sequence ID" value="PNF43841.1"/>
    <property type="molecule type" value="Genomic_DNA"/>
</dbReference>
<dbReference type="PANTHER" id="PTHR34825">
    <property type="entry name" value="CONSERVED PROTEIN, WITH A WEAK D-GALACTARATE DEHYDRATASE/ALTRONATE HYDROLASE DOMAIN"/>
    <property type="match status" value="1"/>
</dbReference>
<dbReference type="AlphaFoldDB" id="A0A2J7RSN2"/>
<sequence>MMKKSQKVIGCHEQAFQYKAYRNNLMKLVGNQTVTVTVKRKIEEEDTEVLVALLRQDTDTFDADVFLTFLLDQGYLSYAEHGNLKRSALKIPNKEIKGEILMKLRNYFIHKYHTDHRKTGDSFEHLFSSIGKNKSSKQLCKTSKTNLNSYFLMKSCQTLVNQIMLHYNRLFLMSLVHVSFKYQTEVFSVIKTGADIFLFKKKCVVIVEIKYAQNKHDSRNTAIGDLKQILNSKYDTVLNSTSYFPGGVEEYILLGFSINAEMKDISMCCLRRQKDGNVPTKEDIEEAIHV</sequence>
<name>A0A2J7RSN2_9NEOP</name>